<dbReference type="Pfam" id="PF05101">
    <property type="entry name" value="VirB3"/>
    <property type="match status" value="1"/>
</dbReference>
<dbReference type="InterPro" id="IPR007792">
    <property type="entry name" value="T4SS_VirB3/TrbD/AvhB"/>
</dbReference>
<dbReference type="EMBL" id="LPJR01000002">
    <property type="protein sequence ID" value="KWF37402.1"/>
    <property type="molecule type" value="Genomic_DNA"/>
</dbReference>
<keyword evidence="2 5" id="KW-0812">Transmembrane</keyword>
<comment type="caution">
    <text evidence="6">The sequence shown here is derived from an EMBL/GenBank/DDBJ whole genome shotgun (WGS) entry which is preliminary data.</text>
</comment>
<reference evidence="6 7" key="1">
    <citation type="submission" date="2015-11" db="EMBL/GenBank/DDBJ databases">
        <title>Expanding the genomic diversity of Burkholderia species for the development of highly accurate diagnostics.</title>
        <authorList>
            <person name="Sahl J."/>
            <person name="Keim P."/>
            <person name="Wagner D."/>
        </authorList>
    </citation>
    <scope>NUCLEOTIDE SEQUENCE [LARGE SCALE GENOMIC DNA]</scope>
    <source>
        <strain evidence="6 7">MSMB368WGS</strain>
    </source>
</reference>
<evidence type="ECO:0000256" key="2">
    <source>
        <dbReference type="ARBA" id="ARBA00022692"/>
    </source>
</evidence>
<evidence type="ECO:0000256" key="4">
    <source>
        <dbReference type="ARBA" id="ARBA00023136"/>
    </source>
</evidence>
<keyword evidence="4 5" id="KW-0472">Membrane</keyword>
<dbReference type="GO" id="GO:0016020">
    <property type="term" value="C:membrane"/>
    <property type="evidence" value="ECO:0007669"/>
    <property type="project" value="UniProtKB-SubCell"/>
</dbReference>
<evidence type="ECO:0000256" key="3">
    <source>
        <dbReference type="ARBA" id="ARBA00022989"/>
    </source>
</evidence>
<name>A0A132EMV7_9BURK</name>
<feature type="transmembrane region" description="Helical" evidence="5">
    <location>
        <begin position="26"/>
        <end position="47"/>
    </location>
</feature>
<dbReference type="Proteomes" id="UP000062912">
    <property type="component" value="Unassembled WGS sequence"/>
</dbReference>
<dbReference type="OrthoDB" id="6631425at2"/>
<comment type="subcellular location">
    <subcellularLocation>
        <location evidence="1">Membrane</location>
    </subcellularLocation>
</comment>
<proteinExistence type="predicted"/>
<feature type="transmembrane region" description="Helical" evidence="5">
    <location>
        <begin position="53"/>
        <end position="70"/>
    </location>
</feature>
<keyword evidence="3 5" id="KW-1133">Transmembrane helix</keyword>
<gene>
    <name evidence="6" type="ORF">WT56_34245</name>
</gene>
<protein>
    <submittedName>
        <fullName evidence="6">Type IV secretion system protein VirB3</fullName>
    </submittedName>
</protein>
<sequence>MAGKTKEKYSAYAGLGRVANWKGIPFMPLLLVAVGSVVTAFAGALILQSPGGLLFGALGIPVLLFFREICKTDDQALRILSLEIRCVLARRNWLKFGKTLTLAPIRYGRRLAVYRRPFRRDTSVQSH</sequence>
<dbReference type="AlphaFoldDB" id="A0A132EMV7"/>
<evidence type="ECO:0000313" key="7">
    <source>
        <dbReference type="Proteomes" id="UP000062912"/>
    </source>
</evidence>
<dbReference type="RefSeq" id="WP_060239165.1">
    <property type="nucleotide sequence ID" value="NZ_LPJR01000002.1"/>
</dbReference>
<organism evidence="6 7">
    <name type="scientific">Burkholderia pseudomultivorans</name>
    <dbReference type="NCBI Taxonomy" id="1207504"/>
    <lineage>
        <taxon>Bacteria</taxon>
        <taxon>Pseudomonadati</taxon>
        <taxon>Pseudomonadota</taxon>
        <taxon>Betaproteobacteria</taxon>
        <taxon>Burkholderiales</taxon>
        <taxon>Burkholderiaceae</taxon>
        <taxon>Burkholderia</taxon>
        <taxon>Burkholderia cepacia complex</taxon>
    </lineage>
</organism>
<evidence type="ECO:0000256" key="1">
    <source>
        <dbReference type="ARBA" id="ARBA00004370"/>
    </source>
</evidence>
<evidence type="ECO:0000313" key="6">
    <source>
        <dbReference type="EMBL" id="KWF37402.1"/>
    </source>
</evidence>
<accession>A0A132EMV7</accession>
<evidence type="ECO:0000256" key="5">
    <source>
        <dbReference type="SAM" id="Phobius"/>
    </source>
</evidence>